<evidence type="ECO:0000256" key="10">
    <source>
        <dbReference type="ARBA" id="ARBA00023310"/>
    </source>
</evidence>
<dbReference type="GO" id="GO:0042777">
    <property type="term" value="P:proton motive force-driven plasma membrane ATP synthesis"/>
    <property type="evidence" value="ECO:0007669"/>
    <property type="project" value="TreeGrafter"/>
</dbReference>
<gene>
    <name evidence="12" type="ORF">LKD31_08725</name>
</gene>
<dbReference type="PRINTS" id="PR00123">
    <property type="entry name" value="ATPASEA"/>
</dbReference>
<accession>A0AAE3AI73</accession>
<evidence type="ECO:0000256" key="5">
    <source>
        <dbReference type="ARBA" id="ARBA00022692"/>
    </source>
</evidence>
<keyword evidence="6" id="KW-0375">Hydrogen ion transport</keyword>
<evidence type="ECO:0000256" key="11">
    <source>
        <dbReference type="SAM" id="Phobius"/>
    </source>
</evidence>
<keyword evidence="9 11" id="KW-0472">Membrane</keyword>
<evidence type="ECO:0000256" key="3">
    <source>
        <dbReference type="ARBA" id="ARBA00022448"/>
    </source>
</evidence>
<protein>
    <submittedName>
        <fullName evidence="12">F0F1 ATP synthase subunit A</fullName>
    </submittedName>
</protein>
<evidence type="ECO:0000256" key="8">
    <source>
        <dbReference type="ARBA" id="ARBA00023065"/>
    </source>
</evidence>
<dbReference type="Proteomes" id="UP001199424">
    <property type="component" value="Unassembled WGS sequence"/>
</dbReference>
<reference evidence="12" key="1">
    <citation type="submission" date="2021-10" db="EMBL/GenBank/DDBJ databases">
        <title>Anaerobic single-cell dispensing facilitates the cultivation of human gut bacteria.</title>
        <authorList>
            <person name="Afrizal A."/>
        </authorList>
    </citation>
    <scope>NUCLEOTIDE SEQUENCE</scope>
    <source>
        <strain evidence="12">CLA-AA-H250</strain>
    </source>
</reference>
<dbReference type="GO" id="GO:0046933">
    <property type="term" value="F:proton-transporting ATP synthase activity, rotational mechanism"/>
    <property type="evidence" value="ECO:0007669"/>
    <property type="project" value="TreeGrafter"/>
</dbReference>
<evidence type="ECO:0000256" key="1">
    <source>
        <dbReference type="ARBA" id="ARBA00004141"/>
    </source>
</evidence>
<dbReference type="InterPro" id="IPR045082">
    <property type="entry name" value="ATP_syn_F0_a_bact/chloroplast"/>
</dbReference>
<feature type="transmembrane region" description="Helical" evidence="11">
    <location>
        <begin position="160"/>
        <end position="181"/>
    </location>
</feature>
<keyword evidence="7 11" id="KW-1133">Transmembrane helix</keyword>
<dbReference type="Pfam" id="PF00119">
    <property type="entry name" value="ATP-synt_A"/>
    <property type="match status" value="1"/>
</dbReference>
<dbReference type="InterPro" id="IPR000568">
    <property type="entry name" value="ATP_synth_F0_asu"/>
</dbReference>
<feature type="transmembrane region" description="Helical" evidence="11">
    <location>
        <begin position="228"/>
        <end position="257"/>
    </location>
</feature>
<dbReference type="RefSeq" id="WP_176820567.1">
    <property type="nucleotide sequence ID" value="NZ_JAJEQC010000007.1"/>
</dbReference>
<evidence type="ECO:0000256" key="4">
    <source>
        <dbReference type="ARBA" id="ARBA00022547"/>
    </source>
</evidence>
<comment type="similarity">
    <text evidence="2">Belongs to the ATPase A chain family.</text>
</comment>
<evidence type="ECO:0000256" key="7">
    <source>
        <dbReference type="ARBA" id="ARBA00022989"/>
    </source>
</evidence>
<organism evidence="12 13">
    <name type="scientific">Hominenteromicrobium mulieris</name>
    <dbReference type="NCBI Taxonomy" id="2885357"/>
    <lineage>
        <taxon>Bacteria</taxon>
        <taxon>Bacillati</taxon>
        <taxon>Bacillota</taxon>
        <taxon>Clostridia</taxon>
        <taxon>Eubacteriales</taxon>
        <taxon>Oscillospiraceae</taxon>
        <taxon>Hominenteromicrobium</taxon>
    </lineage>
</organism>
<evidence type="ECO:0000256" key="2">
    <source>
        <dbReference type="ARBA" id="ARBA00006810"/>
    </source>
</evidence>
<evidence type="ECO:0000313" key="13">
    <source>
        <dbReference type="Proteomes" id="UP001199424"/>
    </source>
</evidence>
<proteinExistence type="inferred from homology"/>
<dbReference type="GO" id="GO:0005886">
    <property type="term" value="C:plasma membrane"/>
    <property type="evidence" value="ECO:0007669"/>
    <property type="project" value="TreeGrafter"/>
</dbReference>
<evidence type="ECO:0000256" key="9">
    <source>
        <dbReference type="ARBA" id="ARBA00023136"/>
    </source>
</evidence>
<dbReference type="PANTHER" id="PTHR42823:SF3">
    <property type="entry name" value="ATP SYNTHASE SUBUNIT A, CHLOROPLASTIC"/>
    <property type="match status" value="1"/>
</dbReference>
<dbReference type="AlphaFoldDB" id="A0AAE3AI73"/>
<dbReference type="Gene3D" id="1.20.120.220">
    <property type="entry name" value="ATP synthase, F0 complex, subunit A"/>
    <property type="match status" value="1"/>
</dbReference>
<sequence>MKAKKTKLALWICAIVVLLVASILVPSVQKTETIQVTMRDAVLHETNRISLFGIKDVNPALISAMVVSGILLVFAVIVRIFVIPRFKMVPGKFQMLLEQAVDLFDGMAKSNSPGRSGFLGAYIFTAGAYIFIGTLFELFGIQAITTEGSPITLPAPLSDVNAAIAMGCFSYLVILGGGIAYNGFKGVGSTLKEFSLPISMSFRLFGALLSGLLVTELVYYYVNLSFVLPVIVGVMFTLLHALIQAYVLTMLVALYFGEVSEKQEPKKKKVKAEAEN</sequence>
<evidence type="ECO:0000256" key="6">
    <source>
        <dbReference type="ARBA" id="ARBA00022781"/>
    </source>
</evidence>
<comment type="subcellular location">
    <subcellularLocation>
        <location evidence="1">Membrane</location>
        <topology evidence="1">Multi-pass membrane protein</topology>
    </subcellularLocation>
</comment>
<feature type="transmembrane region" description="Helical" evidence="11">
    <location>
        <begin position="202"/>
        <end position="222"/>
    </location>
</feature>
<dbReference type="PANTHER" id="PTHR42823">
    <property type="entry name" value="ATP SYNTHASE SUBUNIT A, CHLOROPLASTIC"/>
    <property type="match status" value="1"/>
</dbReference>
<feature type="transmembrane region" description="Helical" evidence="11">
    <location>
        <begin position="60"/>
        <end position="82"/>
    </location>
</feature>
<dbReference type="GO" id="GO:0045259">
    <property type="term" value="C:proton-transporting ATP synthase complex"/>
    <property type="evidence" value="ECO:0007669"/>
    <property type="project" value="UniProtKB-KW"/>
</dbReference>
<keyword evidence="13" id="KW-1185">Reference proteome</keyword>
<keyword evidence="5 11" id="KW-0812">Transmembrane</keyword>
<dbReference type="SUPFAM" id="SSF81336">
    <property type="entry name" value="F1F0 ATP synthase subunit A"/>
    <property type="match status" value="1"/>
</dbReference>
<comment type="caution">
    <text evidence="12">The sequence shown here is derived from an EMBL/GenBank/DDBJ whole genome shotgun (WGS) entry which is preliminary data.</text>
</comment>
<keyword evidence="8" id="KW-0406">Ion transport</keyword>
<feature type="transmembrane region" description="Helical" evidence="11">
    <location>
        <begin position="117"/>
        <end position="140"/>
    </location>
</feature>
<keyword evidence="3" id="KW-0813">Transport</keyword>
<dbReference type="InterPro" id="IPR035908">
    <property type="entry name" value="F0_ATP_A_sf"/>
</dbReference>
<name>A0AAE3AI73_9FIRM</name>
<dbReference type="EMBL" id="JAJEQC010000007">
    <property type="protein sequence ID" value="MCC2137099.1"/>
    <property type="molecule type" value="Genomic_DNA"/>
</dbReference>
<keyword evidence="4" id="KW-0138">CF(0)</keyword>
<keyword evidence="10" id="KW-0066">ATP synthesis</keyword>
<evidence type="ECO:0000313" key="12">
    <source>
        <dbReference type="EMBL" id="MCC2137099.1"/>
    </source>
</evidence>